<comment type="subcellular location">
    <subcellularLocation>
        <location evidence="1">Membrane</location>
        <topology evidence="1">Multi-pass membrane protein</topology>
    </subcellularLocation>
</comment>
<keyword evidence="9" id="KW-1185">Reference proteome</keyword>
<dbReference type="GO" id="GO:0016491">
    <property type="term" value="F:oxidoreductase activity"/>
    <property type="evidence" value="ECO:0007669"/>
    <property type="project" value="UniProtKB-KW"/>
</dbReference>
<keyword evidence="7" id="KW-0813">Transport</keyword>
<dbReference type="InterPro" id="IPR002347">
    <property type="entry name" value="SDR_fam"/>
</dbReference>
<dbReference type="FunFam" id="3.40.50.720:FF:000084">
    <property type="entry name" value="Short-chain dehydrogenase reductase"/>
    <property type="match status" value="1"/>
</dbReference>
<dbReference type="InterPro" id="IPR023395">
    <property type="entry name" value="MCP_dom_sf"/>
</dbReference>
<dbReference type="Proteomes" id="UP001175271">
    <property type="component" value="Unassembled WGS sequence"/>
</dbReference>
<keyword evidence="3 6" id="KW-0812">Transmembrane</keyword>
<evidence type="ECO:0000256" key="7">
    <source>
        <dbReference type="RuleBase" id="RU000488"/>
    </source>
</evidence>
<dbReference type="AlphaFoldDB" id="A0AA39M6K5"/>
<comment type="caution">
    <text evidence="8">The sequence shown here is derived from an EMBL/GenBank/DDBJ whole genome shotgun (WGS) entry which is preliminary data.</text>
</comment>
<name>A0AA39M6K5_9BILA</name>
<keyword evidence="4" id="KW-0560">Oxidoreductase</keyword>
<evidence type="ECO:0000256" key="4">
    <source>
        <dbReference type="ARBA" id="ARBA00023002"/>
    </source>
</evidence>
<feature type="repeat" description="Solcar" evidence="6">
    <location>
        <begin position="263"/>
        <end position="354"/>
    </location>
</feature>
<dbReference type="Pfam" id="PF00153">
    <property type="entry name" value="Mito_carr"/>
    <property type="match status" value="3"/>
</dbReference>
<organism evidence="8 9">
    <name type="scientific">Steinernema hermaphroditum</name>
    <dbReference type="NCBI Taxonomy" id="289476"/>
    <lineage>
        <taxon>Eukaryota</taxon>
        <taxon>Metazoa</taxon>
        <taxon>Ecdysozoa</taxon>
        <taxon>Nematoda</taxon>
        <taxon>Chromadorea</taxon>
        <taxon>Rhabditida</taxon>
        <taxon>Tylenchina</taxon>
        <taxon>Panagrolaimomorpha</taxon>
        <taxon>Strongyloidoidea</taxon>
        <taxon>Steinernematidae</taxon>
        <taxon>Steinernema</taxon>
    </lineage>
</organism>
<dbReference type="EMBL" id="JAUCMV010000001">
    <property type="protein sequence ID" value="KAK0422404.1"/>
    <property type="molecule type" value="Genomic_DNA"/>
</dbReference>
<dbReference type="SUPFAM" id="SSF51735">
    <property type="entry name" value="NAD(P)-binding Rossmann-fold domains"/>
    <property type="match status" value="1"/>
</dbReference>
<dbReference type="PROSITE" id="PS00061">
    <property type="entry name" value="ADH_SHORT"/>
    <property type="match status" value="1"/>
</dbReference>
<evidence type="ECO:0000256" key="5">
    <source>
        <dbReference type="ARBA" id="ARBA00023136"/>
    </source>
</evidence>
<evidence type="ECO:0000313" key="9">
    <source>
        <dbReference type="Proteomes" id="UP001175271"/>
    </source>
</evidence>
<gene>
    <name evidence="8" type="ORF">QR680_007552</name>
</gene>
<dbReference type="PANTHER" id="PTHR43975:SF2">
    <property type="entry name" value="EG:BACR7A4.14 PROTEIN-RELATED"/>
    <property type="match status" value="1"/>
</dbReference>
<reference evidence="8" key="1">
    <citation type="submission" date="2023-06" db="EMBL/GenBank/DDBJ databases">
        <title>Genomic analysis of the entomopathogenic nematode Steinernema hermaphroditum.</title>
        <authorList>
            <person name="Schwarz E.M."/>
            <person name="Heppert J.K."/>
            <person name="Baniya A."/>
            <person name="Schwartz H.T."/>
            <person name="Tan C.-H."/>
            <person name="Antoshechkin I."/>
            <person name="Sternberg P.W."/>
            <person name="Goodrich-Blair H."/>
            <person name="Dillman A.R."/>
        </authorList>
    </citation>
    <scope>NUCLEOTIDE SEQUENCE</scope>
    <source>
        <strain evidence="8">PS9179</strain>
        <tissue evidence="8">Whole animal</tissue>
    </source>
</reference>
<protein>
    <submittedName>
        <fullName evidence="8">Uncharacterized protein</fullName>
    </submittedName>
</protein>
<feature type="repeat" description="Solcar" evidence="6">
    <location>
        <begin position="464"/>
        <end position="550"/>
    </location>
</feature>
<evidence type="ECO:0000256" key="6">
    <source>
        <dbReference type="PROSITE-ProRule" id="PRU00282"/>
    </source>
</evidence>
<comment type="similarity">
    <text evidence="2 7">Belongs to the mitochondrial carrier (TC 2.A.29) family.</text>
</comment>
<evidence type="ECO:0000256" key="1">
    <source>
        <dbReference type="ARBA" id="ARBA00004141"/>
    </source>
</evidence>
<evidence type="ECO:0000313" key="8">
    <source>
        <dbReference type="EMBL" id="KAK0422404.1"/>
    </source>
</evidence>
<dbReference type="PANTHER" id="PTHR43975">
    <property type="entry name" value="ZGC:101858"/>
    <property type="match status" value="1"/>
</dbReference>
<keyword evidence="5 6" id="KW-0472">Membrane</keyword>
<dbReference type="Pfam" id="PF13561">
    <property type="entry name" value="adh_short_C2"/>
    <property type="match status" value="1"/>
</dbReference>
<dbReference type="InterPro" id="IPR036291">
    <property type="entry name" value="NAD(P)-bd_dom_sf"/>
</dbReference>
<accession>A0AA39M6K5</accession>
<dbReference type="GO" id="GO:0016020">
    <property type="term" value="C:membrane"/>
    <property type="evidence" value="ECO:0007669"/>
    <property type="project" value="UniProtKB-SubCell"/>
</dbReference>
<evidence type="ECO:0000256" key="3">
    <source>
        <dbReference type="ARBA" id="ARBA00022692"/>
    </source>
</evidence>
<dbReference type="PRINTS" id="PR00081">
    <property type="entry name" value="GDHRDH"/>
</dbReference>
<dbReference type="InterPro" id="IPR018108">
    <property type="entry name" value="MCP_transmembrane"/>
</dbReference>
<dbReference type="Gene3D" id="3.40.50.720">
    <property type="entry name" value="NAD(P)-binding Rossmann-like Domain"/>
    <property type="match status" value="1"/>
</dbReference>
<dbReference type="SUPFAM" id="SSF103506">
    <property type="entry name" value="Mitochondrial carrier"/>
    <property type="match status" value="1"/>
</dbReference>
<evidence type="ECO:0000256" key="2">
    <source>
        <dbReference type="ARBA" id="ARBA00006375"/>
    </source>
</evidence>
<feature type="repeat" description="Solcar" evidence="6">
    <location>
        <begin position="363"/>
        <end position="454"/>
    </location>
</feature>
<proteinExistence type="inferred from homology"/>
<dbReference type="PRINTS" id="PR00080">
    <property type="entry name" value="SDRFAMILY"/>
</dbReference>
<dbReference type="PROSITE" id="PS50920">
    <property type="entry name" value="SOLCAR"/>
    <property type="match status" value="3"/>
</dbReference>
<sequence>MALVAVITGASSGIGRATALLFAEKGYHLSLSGRNEEALNEVQKECVGKGVAAENIVLTLGDISDKTIAKSLIDRTLEKFGKIDSLVNAAGIIVNGTVADTPLQEYDHQMNINVRSIVQLTQMAIPHLIKAKGSVVNVSSVTGTNAFPGVTYYCMSKAAIDQFTKCLALELASTGVRVNAVNPGVIITQVHKRGGMNDEAYAAFLEKCKTTHALGRAGEAREVAQGIYYLASDMSSFTTGHLLAIDGGRERESYPAVANMSNTDFVDNFIAGGVGGVCTVATGHPFDTVKVRLQTMPKPIAGQKPQFTGALDCLKQSISKEGFFALYKGMAAPIVGVTPLFAVYFGGCAVGRWLQQSHPGKELTNLQNFNAGALAGMLTTVVTVPGERIKCLLQVQSAGNNPTGVKYDGPMDVVRKLWKEGGIRSIYRGTGATLLRDIPACGAYLCSYEYLKKKFAGENKEQKLSPVATLMAGGLAGIANWSVCIPADVLKSRLQTAPEGKYSDGIRGVLREILREEGPRALFKGFTPVMLRAFPANAACFFGFELTLSLFRPQVLLRTSL</sequence>
<dbReference type="InterPro" id="IPR020904">
    <property type="entry name" value="Sc_DH/Rdtase_CS"/>
</dbReference>
<dbReference type="Gene3D" id="1.50.40.10">
    <property type="entry name" value="Mitochondrial carrier domain"/>
    <property type="match status" value="2"/>
</dbReference>